<dbReference type="OrthoDB" id="2430343at2759"/>
<dbReference type="GO" id="GO:0140580">
    <property type="term" value="F:mitochondrion autophagosome adaptor activity"/>
    <property type="evidence" value="ECO:0007669"/>
    <property type="project" value="InterPro"/>
</dbReference>
<organism evidence="2 3">
    <name type="scientific">Tremella mesenterica</name>
    <name type="common">Jelly fungus</name>
    <dbReference type="NCBI Taxonomy" id="5217"/>
    <lineage>
        <taxon>Eukaryota</taxon>
        <taxon>Fungi</taxon>
        <taxon>Dikarya</taxon>
        <taxon>Basidiomycota</taxon>
        <taxon>Agaricomycotina</taxon>
        <taxon>Tremellomycetes</taxon>
        <taxon>Tremellales</taxon>
        <taxon>Tremellaceae</taxon>
        <taxon>Tremella</taxon>
    </lineage>
</organism>
<proteinExistence type="predicted"/>
<comment type="caution">
    <text evidence="2">The sequence shown here is derived from an EMBL/GenBank/DDBJ whole genome shotgun (WGS) entry which is preliminary data.</text>
</comment>
<sequence>MTTLNPSHLPIPGSSRGQAIYDPSSSRDVFPSMDMDHLSDDDDERKGRREGRKRVRGNMPPLPDLRFEQSYLLSIRPFLHPIPTVQTISEKGPIPSSTEKEEELDVGLVTGAENDEVFHWGRKVRVDWGKVGWITFRDQLISPLIQGALWGWAGIFLSASSMYLRSSLFPASHLRSRDTGRVVGGGGGGVAQAGGGEVVGSGQGWWRRWVKSFAGGLETSTTI</sequence>
<name>A0A4Q1BKY0_TREME</name>
<dbReference type="AlphaFoldDB" id="A0A4Q1BKY0"/>
<dbReference type="PANTHER" id="PTHR38699:SF1">
    <property type="entry name" value="MITOPHAGY RECEPTOR ATG43"/>
    <property type="match status" value="1"/>
</dbReference>
<dbReference type="STRING" id="5217.A0A4Q1BKY0"/>
<dbReference type="InterPro" id="IPR013898">
    <property type="entry name" value="Atg43"/>
</dbReference>
<feature type="region of interest" description="Disordered" evidence="1">
    <location>
        <begin position="1"/>
        <end position="60"/>
    </location>
</feature>
<keyword evidence="3" id="KW-1185">Reference proteome</keyword>
<reference evidence="2 3" key="1">
    <citation type="submission" date="2016-06" db="EMBL/GenBank/DDBJ databases">
        <title>Evolution of pathogenesis and genome organization in the Tremellales.</title>
        <authorList>
            <person name="Cuomo C."/>
            <person name="Litvintseva A."/>
            <person name="Heitman J."/>
            <person name="Chen Y."/>
            <person name="Sun S."/>
            <person name="Springer D."/>
            <person name="Dromer F."/>
            <person name="Young S."/>
            <person name="Zeng Q."/>
            <person name="Chapman S."/>
            <person name="Gujja S."/>
            <person name="Saif S."/>
            <person name="Birren B."/>
        </authorList>
    </citation>
    <scope>NUCLEOTIDE SEQUENCE [LARGE SCALE GENOMIC DNA]</scope>
    <source>
        <strain evidence="2 3">ATCC 28783</strain>
    </source>
</reference>
<dbReference type="EMBL" id="SDIL01000049">
    <property type="protein sequence ID" value="RXK38366.1"/>
    <property type="molecule type" value="Genomic_DNA"/>
</dbReference>
<dbReference type="PANTHER" id="PTHR38699">
    <property type="entry name" value="CHROMOSOME 1, WHOLE GENOME SHOTGUN SEQUENCE"/>
    <property type="match status" value="1"/>
</dbReference>
<dbReference type="GO" id="GO:0000423">
    <property type="term" value="P:mitophagy"/>
    <property type="evidence" value="ECO:0007669"/>
    <property type="project" value="InterPro"/>
</dbReference>
<dbReference type="InParanoid" id="A0A4Q1BKY0"/>
<evidence type="ECO:0000256" key="1">
    <source>
        <dbReference type="SAM" id="MobiDB-lite"/>
    </source>
</evidence>
<dbReference type="Proteomes" id="UP000289152">
    <property type="component" value="Unassembled WGS sequence"/>
</dbReference>
<gene>
    <name evidence="2" type="ORF">M231_04408</name>
</gene>
<evidence type="ECO:0000313" key="2">
    <source>
        <dbReference type="EMBL" id="RXK38366.1"/>
    </source>
</evidence>
<dbReference type="Pfam" id="PF08589">
    <property type="entry name" value="ATG43"/>
    <property type="match status" value="1"/>
</dbReference>
<dbReference type="VEuPathDB" id="FungiDB:TREMEDRAFT_30372"/>
<evidence type="ECO:0000313" key="3">
    <source>
        <dbReference type="Proteomes" id="UP000289152"/>
    </source>
</evidence>
<protein>
    <submittedName>
        <fullName evidence="2">Uncharacterized protein</fullName>
    </submittedName>
</protein>
<accession>A0A4Q1BKY0</accession>